<dbReference type="Proteomes" id="UP000045285">
    <property type="component" value="Unassembled WGS sequence"/>
</dbReference>
<evidence type="ECO:0000256" key="1">
    <source>
        <dbReference type="SAM" id="Phobius"/>
    </source>
</evidence>
<feature type="transmembrane region" description="Helical" evidence="1">
    <location>
        <begin position="75"/>
        <end position="98"/>
    </location>
</feature>
<evidence type="ECO:0000313" key="3">
    <source>
        <dbReference type="Proteomes" id="UP000045285"/>
    </source>
</evidence>
<gene>
    <name evidence="2" type="ORF">MPL3356_140208</name>
</gene>
<feature type="transmembrane region" description="Helical" evidence="1">
    <location>
        <begin position="302"/>
        <end position="321"/>
    </location>
</feature>
<feature type="transmembrane region" description="Helical" evidence="1">
    <location>
        <begin position="333"/>
        <end position="355"/>
    </location>
</feature>
<proteinExistence type="predicted"/>
<feature type="transmembrane region" description="Helical" evidence="1">
    <location>
        <begin position="230"/>
        <end position="251"/>
    </location>
</feature>
<feature type="transmembrane region" description="Helical" evidence="1">
    <location>
        <begin position="118"/>
        <end position="140"/>
    </location>
</feature>
<keyword evidence="1" id="KW-1133">Transmembrane helix</keyword>
<name>A0A090DJ52_MESPL</name>
<feature type="transmembrane region" description="Helical" evidence="1">
    <location>
        <begin position="185"/>
        <end position="209"/>
    </location>
</feature>
<feature type="transmembrane region" description="Helical" evidence="1">
    <location>
        <begin position="7"/>
        <end position="25"/>
    </location>
</feature>
<evidence type="ECO:0000313" key="2">
    <source>
        <dbReference type="EMBL" id="CDX13456.1"/>
    </source>
</evidence>
<reference evidence="3" key="1">
    <citation type="submission" date="2014-08" db="EMBL/GenBank/DDBJ databases">
        <authorList>
            <person name="Moulin L."/>
        </authorList>
    </citation>
    <scope>NUCLEOTIDE SEQUENCE [LARGE SCALE GENOMIC DNA]</scope>
</reference>
<dbReference type="STRING" id="69974.MPLDJ20_150110"/>
<evidence type="ECO:0008006" key="4">
    <source>
        <dbReference type="Google" id="ProtNLM"/>
    </source>
</evidence>
<accession>A0A090DJ52</accession>
<keyword evidence="3" id="KW-1185">Reference proteome</keyword>
<feature type="transmembrane region" description="Helical" evidence="1">
    <location>
        <begin position="31"/>
        <end position="54"/>
    </location>
</feature>
<dbReference type="PANTHER" id="PTHR43044:SF1">
    <property type="entry name" value="QUINOL:CYTOCHROME C OXIDOREDUCTASE QUINONE-BINDING SUBUNIT 2"/>
    <property type="match status" value="1"/>
</dbReference>
<feature type="transmembrane region" description="Helical" evidence="1">
    <location>
        <begin position="161"/>
        <end position="179"/>
    </location>
</feature>
<dbReference type="AlphaFoldDB" id="A0A090DJ52"/>
<dbReference type="EMBL" id="CCMZ01000006">
    <property type="protein sequence ID" value="CDX13456.1"/>
    <property type="molecule type" value="Genomic_DNA"/>
</dbReference>
<organism evidence="2 3">
    <name type="scientific">Mesorhizobium plurifarium</name>
    <dbReference type="NCBI Taxonomy" id="69974"/>
    <lineage>
        <taxon>Bacteria</taxon>
        <taxon>Pseudomonadati</taxon>
        <taxon>Pseudomonadota</taxon>
        <taxon>Alphaproteobacteria</taxon>
        <taxon>Hyphomicrobiales</taxon>
        <taxon>Phyllobacteriaceae</taxon>
        <taxon>Mesorhizobium</taxon>
    </lineage>
</organism>
<sequence length="371" mass="40687">MSRVEQGLLAAGIAGLVLCVLGISLDAKAMLGAWLPAAIFALSLPLGALTILMVHGLTGGRWGEAVRQPLRVMMATLPLVLVLLVPVLVRLDLVFPWAGADTAMLPETVREKLAYLNAPFFLLRFACCAAIWLALTWVVLNATRDEASRNDRNGKKFALGLILHALAVSVFAIDWMLSLEPEFTSTIYALCEASAEVAGAFALAILVLAARRAVEVMPGGEEDVALSEDLANMLLGFVLTWIYLTFMQWLVVWGGDLPDEIHWYVVRSHNGWQYLLYVLIALQAAAFAGLLSRDLKRSHAGLVWLAGIVLAGHFADVVWRIRPPLFAGGPLELWHDAAAWIGVGGLWLALFLFLLRRPDKIVWWKREVAHG</sequence>
<protein>
    <recommendedName>
        <fullName evidence="4">Quinol:cytochrome c oxidoreductase quinone-binding subunit 2</fullName>
    </recommendedName>
</protein>
<keyword evidence="1" id="KW-0472">Membrane</keyword>
<keyword evidence="1" id="KW-0812">Transmembrane</keyword>
<feature type="transmembrane region" description="Helical" evidence="1">
    <location>
        <begin position="271"/>
        <end position="290"/>
    </location>
</feature>
<dbReference type="PANTHER" id="PTHR43044">
    <property type="match status" value="1"/>
</dbReference>